<dbReference type="OrthoDB" id="1453400at2"/>
<evidence type="ECO:0008006" key="3">
    <source>
        <dbReference type="Google" id="ProtNLM"/>
    </source>
</evidence>
<dbReference type="InterPro" id="IPR011008">
    <property type="entry name" value="Dimeric_a/b-barrel"/>
</dbReference>
<evidence type="ECO:0000313" key="2">
    <source>
        <dbReference type="Proteomes" id="UP000295301"/>
    </source>
</evidence>
<protein>
    <recommendedName>
        <fullName evidence="3">ABM domain-containing protein</fullName>
    </recommendedName>
</protein>
<evidence type="ECO:0000313" key="1">
    <source>
        <dbReference type="EMBL" id="TDK43021.1"/>
    </source>
</evidence>
<organism evidence="1 2">
    <name type="scientific">Antarcticimicrobium luteum</name>
    <dbReference type="NCBI Taxonomy" id="2547397"/>
    <lineage>
        <taxon>Bacteria</taxon>
        <taxon>Pseudomonadati</taxon>
        <taxon>Pseudomonadota</taxon>
        <taxon>Alphaproteobacteria</taxon>
        <taxon>Rhodobacterales</taxon>
        <taxon>Paracoccaceae</taxon>
        <taxon>Antarcticimicrobium</taxon>
    </lineage>
</organism>
<comment type="caution">
    <text evidence="1">The sequence shown here is derived from an EMBL/GenBank/DDBJ whole genome shotgun (WGS) entry which is preliminary data.</text>
</comment>
<dbReference type="EMBL" id="SMUV01000072">
    <property type="protein sequence ID" value="TDK43021.1"/>
    <property type="molecule type" value="Genomic_DNA"/>
</dbReference>
<accession>A0A4R5UV76</accession>
<sequence length="103" mass="11021">MTKPVTVAEIVTFRLADGADETAFISAAAAVEDKLQSSGQMLARTLSRTEDGLWTDHVIWRSQEAASAAAQEVMQSPVCAPFLALIDNDSVAMSHGAIARRMD</sequence>
<gene>
    <name evidence="1" type="ORF">E1832_17300</name>
</gene>
<dbReference type="AlphaFoldDB" id="A0A4R5UV76"/>
<name>A0A4R5UV76_9RHOB</name>
<keyword evidence="2" id="KW-1185">Reference proteome</keyword>
<dbReference type="RefSeq" id="WP_133361027.1">
    <property type="nucleotide sequence ID" value="NZ_SMUV01000072.1"/>
</dbReference>
<reference evidence="1 2" key="1">
    <citation type="submission" date="2019-03" db="EMBL/GenBank/DDBJ databases">
        <title>Ruegeria lutea sp. nov., a novel strain, isolated from marine sediment, the Masan Bay, South Korea.</title>
        <authorList>
            <person name="Kim J."/>
            <person name="Kim D.-Y."/>
            <person name="Lee S.-S."/>
        </authorList>
    </citation>
    <scope>NUCLEOTIDE SEQUENCE [LARGE SCALE GENOMIC DNA]</scope>
    <source>
        <strain evidence="1 2">318-1</strain>
    </source>
</reference>
<dbReference type="SUPFAM" id="SSF54909">
    <property type="entry name" value="Dimeric alpha+beta barrel"/>
    <property type="match status" value="1"/>
</dbReference>
<proteinExistence type="predicted"/>
<dbReference type="Proteomes" id="UP000295301">
    <property type="component" value="Unassembled WGS sequence"/>
</dbReference>